<evidence type="ECO:0000313" key="3">
    <source>
        <dbReference type="Proteomes" id="UP001501612"/>
    </source>
</evidence>
<accession>A0ABP5AJF4</accession>
<comment type="caution">
    <text evidence="2">The sequence shown here is derived from an EMBL/GenBank/DDBJ whole genome shotgun (WGS) entry which is preliminary data.</text>
</comment>
<dbReference type="EMBL" id="BAAAMY010000002">
    <property type="protein sequence ID" value="GAA1911262.1"/>
    <property type="molecule type" value="Genomic_DNA"/>
</dbReference>
<reference evidence="3" key="1">
    <citation type="journal article" date="2019" name="Int. J. Syst. Evol. Microbiol.">
        <title>The Global Catalogue of Microorganisms (GCM) 10K type strain sequencing project: providing services to taxonomists for standard genome sequencing and annotation.</title>
        <authorList>
            <consortium name="The Broad Institute Genomics Platform"/>
            <consortium name="The Broad Institute Genome Sequencing Center for Infectious Disease"/>
            <person name="Wu L."/>
            <person name="Ma J."/>
        </authorList>
    </citation>
    <scope>NUCLEOTIDE SEQUENCE [LARGE SCALE GENOMIC DNA]</scope>
    <source>
        <strain evidence="3">JCM 14046</strain>
    </source>
</reference>
<dbReference type="Proteomes" id="UP001501612">
    <property type="component" value="Unassembled WGS sequence"/>
</dbReference>
<protein>
    <submittedName>
        <fullName evidence="2">Uncharacterized protein</fullName>
    </submittedName>
</protein>
<evidence type="ECO:0000313" key="2">
    <source>
        <dbReference type="EMBL" id="GAA1911262.1"/>
    </source>
</evidence>
<keyword evidence="1" id="KW-0175">Coiled coil</keyword>
<organism evidence="2 3">
    <name type="scientific">Nocardioides lentus</name>
    <dbReference type="NCBI Taxonomy" id="338077"/>
    <lineage>
        <taxon>Bacteria</taxon>
        <taxon>Bacillati</taxon>
        <taxon>Actinomycetota</taxon>
        <taxon>Actinomycetes</taxon>
        <taxon>Propionibacteriales</taxon>
        <taxon>Nocardioidaceae</taxon>
        <taxon>Nocardioides</taxon>
    </lineage>
</organism>
<keyword evidence="3" id="KW-1185">Reference proteome</keyword>
<evidence type="ECO:0000256" key="1">
    <source>
        <dbReference type="SAM" id="Coils"/>
    </source>
</evidence>
<gene>
    <name evidence="2" type="ORF">GCM10009737_10850</name>
</gene>
<name>A0ABP5AJF4_9ACTN</name>
<sequence length="137" mass="15557">MSEPEKVPCFRFPCDTAHTRGKHTLRDGEVCHEVHWGSESMPASEGDDRGFVTAWTVRSIAWEDGPWHPYIYVRNERRTMTDPTDAARLADAIHTANRHALESNLREKSGELEDAEALARDQADELTQLEKLLEVDA</sequence>
<feature type="coiled-coil region" evidence="1">
    <location>
        <begin position="98"/>
        <end position="132"/>
    </location>
</feature>
<dbReference type="RefSeq" id="WP_344004778.1">
    <property type="nucleotide sequence ID" value="NZ_BAAAMY010000002.1"/>
</dbReference>
<proteinExistence type="predicted"/>